<feature type="transmembrane region" description="Helical" evidence="9">
    <location>
        <begin position="33"/>
        <end position="55"/>
    </location>
</feature>
<keyword evidence="4 9" id="KW-0812">Transmembrane</keyword>
<keyword evidence="6 9" id="KW-1133">Transmembrane helix</keyword>
<dbReference type="PANTHER" id="PTHR30625">
    <property type="entry name" value="PROTEIN TOLQ"/>
    <property type="match status" value="1"/>
</dbReference>
<keyword evidence="2 8" id="KW-0813">Transport</keyword>
<dbReference type="PANTHER" id="PTHR30625:SF15">
    <property type="entry name" value="BIOPOLYMER TRANSPORT PROTEIN EXBB"/>
    <property type="match status" value="1"/>
</dbReference>
<evidence type="ECO:0000259" key="10">
    <source>
        <dbReference type="Pfam" id="PF01618"/>
    </source>
</evidence>
<comment type="subcellular location">
    <subcellularLocation>
        <location evidence="1">Cell membrane</location>
        <topology evidence="1">Multi-pass membrane protein</topology>
    </subcellularLocation>
    <subcellularLocation>
        <location evidence="8">Membrane</location>
        <topology evidence="8">Multi-pass membrane protein</topology>
    </subcellularLocation>
</comment>
<organism evidence="11 12">
    <name type="scientific">Gimesia panareensis</name>
    <dbReference type="NCBI Taxonomy" id="2527978"/>
    <lineage>
        <taxon>Bacteria</taxon>
        <taxon>Pseudomonadati</taxon>
        <taxon>Planctomycetota</taxon>
        <taxon>Planctomycetia</taxon>
        <taxon>Planctomycetales</taxon>
        <taxon>Planctomycetaceae</taxon>
        <taxon>Gimesia</taxon>
    </lineage>
</organism>
<comment type="similarity">
    <text evidence="8">Belongs to the exbB/tolQ family.</text>
</comment>
<dbReference type="Proteomes" id="UP000315647">
    <property type="component" value="Chromosome"/>
</dbReference>
<evidence type="ECO:0000256" key="1">
    <source>
        <dbReference type="ARBA" id="ARBA00004651"/>
    </source>
</evidence>
<feature type="transmembrane region" description="Helical" evidence="9">
    <location>
        <begin position="173"/>
        <end position="195"/>
    </location>
</feature>
<keyword evidence="3" id="KW-1003">Cell membrane</keyword>
<gene>
    <name evidence="11" type="ORF">Enr10x_41250</name>
</gene>
<evidence type="ECO:0000256" key="2">
    <source>
        <dbReference type="ARBA" id="ARBA00022448"/>
    </source>
</evidence>
<reference evidence="11 12" key="1">
    <citation type="submission" date="2019-03" db="EMBL/GenBank/DDBJ databases">
        <title>Deep-cultivation of Planctomycetes and their phenomic and genomic characterization uncovers novel biology.</title>
        <authorList>
            <person name="Wiegand S."/>
            <person name="Jogler M."/>
            <person name="Boedeker C."/>
            <person name="Pinto D."/>
            <person name="Vollmers J."/>
            <person name="Rivas-Marin E."/>
            <person name="Kohn T."/>
            <person name="Peeters S.H."/>
            <person name="Heuer A."/>
            <person name="Rast P."/>
            <person name="Oberbeckmann S."/>
            <person name="Bunk B."/>
            <person name="Jeske O."/>
            <person name="Meyerdierks A."/>
            <person name="Storesund J.E."/>
            <person name="Kallscheuer N."/>
            <person name="Luecker S."/>
            <person name="Lage O.M."/>
            <person name="Pohl T."/>
            <person name="Merkel B.J."/>
            <person name="Hornburger P."/>
            <person name="Mueller R.-W."/>
            <person name="Bruemmer F."/>
            <person name="Labrenz M."/>
            <person name="Spormann A.M."/>
            <person name="Op den Camp H."/>
            <person name="Overmann J."/>
            <person name="Amann R."/>
            <person name="Jetten M.S.M."/>
            <person name="Mascher T."/>
            <person name="Medema M.H."/>
            <person name="Devos D.P."/>
            <person name="Kaster A.-K."/>
            <person name="Ovreas L."/>
            <person name="Rohde M."/>
            <person name="Galperin M.Y."/>
            <person name="Jogler C."/>
        </authorList>
    </citation>
    <scope>NUCLEOTIDE SEQUENCE [LARGE SCALE GENOMIC DNA]</scope>
    <source>
        <strain evidence="11 12">Enr10</strain>
    </source>
</reference>
<keyword evidence="5 8" id="KW-0653">Protein transport</keyword>
<feature type="domain" description="MotA/TolQ/ExbB proton channel" evidence="10">
    <location>
        <begin position="150"/>
        <end position="258"/>
    </location>
</feature>
<name>A0A517QAY1_9PLAN</name>
<evidence type="ECO:0000256" key="3">
    <source>
        <dbReference type="ARBA" id="ARBA00022475"/>
    </source>
</evidence>
<evidence type="ECO:0000256" key="8">
    <source>
        <dbReference type="RuleBase" id="RU004057"/>
    </source>
</evidence>
<dbReference type="GO" id="GO:0005886">
    <property type="term" value="C:plasma membrane"/>
    <property type="evidence" value="ECO:0007669"/>
    <property type="project" value="UniProtKB-SubCell"/>
</dbReference>
<protein>
    <submittedName>
        <fullName evidence="11">MotA/TolQ/ExbB proton channel family protein</fullName>
    </submittedName>
</protein>
<keyword evidence="12" id="KW-1185">Reference proteome</keyword>
<evidence type="ECO:0000256" key="9">
    <source>
        <dbReference type="SAM" id="Phobius"/>
    </source>
</evidence>
<evidence type="ECO:0000256" key="5">
    <source>
        <dbReference type="ARBA" id="ARBA00022927"/>
    </source>
</evidence>
<dbReference type="Pfam" id="PF01618">
    <property type="entry name" value="MotA_ExbB"/>
    <property type="match status" value="1"/>
</dbReference>
<accession>A0A517QAY1</accession>
<evidence type="ECO:0000256" key="7">
    <source>
        <dbReference type="ARBA" id="ARBA00023136"/>
    </source>
</evidence>
<evidence type="ECO:0000256" key="6">
    <source>
        <dbReference type="ARBA" id="ARBA00022989"/>
    </source>
</evidence>
<dbReference type="RefSeq" id="WP_232093064.1">
    <property type="nucleotide sequence ID" value="NZ_CP037421.1"/>
</dbReference>
<feature type="transmembrane region" description="Helical" evidence="9">
    <location>
        <begin position="232"/>
        <end position="250"/>
    </location>
</feature>
<dbReference type="InterPro" id="IPR050790">
    <property type="entry name" value="ExbB/TolQ_transport"/>
</dbReference>
<evidence type="ECO:0000256" key="4">
    <source>
        <dbReference type="ARBA" id="ARBA00022692"/>
    </source>
</evidence>
<dbReference type="GO" id="GO:0017038">
    <property type="term" value="P:protein import"/>
    <property type="evidence" value="ECO:0007669"/>
    <property type="project" value="TreeGrafter"/>
</dbReference>
<feature type="transmembrane region" description="Helical" evidence="9">
    <location>
        <begin position="67"/>
        <end position="85"/>
    </location>
</feature>
<keyword evidence="7 9" id="KW-0472">Membrane</keyword>
<evidence type="ECO:0000313" key="11">
    <source>
        <dbReference type="EMBL" id="QDT28779.1"/>
    </source>
</evidence>
<sequence length="284" mass="31945">MAITTEVPLSWSRQDIEQRFAFKGGRYTRVNTLLSILLGVILTVVFYALLIPLEGTFFADMFTRRGFIPYLICFFSFWSLSILFIKYRKLSFQKKSLVYIVVPSDTSFVLSSTTVDTVIDNIYECVDDPRHFVLFNRIIIALSNLRNLGRVTDVDEILRSQAVHDESSMETSYALLSGFIWAIPVLGFIGTVLGLSQAIGGFGKVLQTSEELSQIKTSLQGVTGGLATAFETTLQALIAALFIQLVLTFLKKSEEEFLDSCSEYCITNIVNKLRIMPFETQNDN</sequence>
<dbReference type="EMBL" id="CP037421">
    <property type="protein sequence ID" value="QDT28779.1"/>
    <property type="molecule type" value="Genomic_DNA"/>
</dbReference>
<proteinExistence type="inferred from homology"/>
<evidence type="ECO:0000313" key="12">
    <source>
        <dbReference type="Proteomes" id="UP000315647"/>
    </source>
</evidence>
<dbReference type="AlphaFoldDB" id="A0A517QAY1"/>
<dbReference type="InterPro" id="IPR002898">
    <property type="entry name" value="MotA_ExbB_proton_chnl"/>
</dbReference>